<proteinExistence type="inferred from homology"/>
<feature type="transmembrane region" description="Helical" evidence="7">
    <location>
        <begin position="202"/>
        <end position="224"/>
    </location>
</feature>
<organism evidence="9 10">
    <name type="scientific">Phialocephala subalpina</name>
    <dbReference type="NCBI Taxonomy" id="576137"/>
    <lineage>
        <taxon>Eukaryota</taxon>
        <taxon>Fungi</taxon>
        <taxon>Dikarya</taxon>
        <taxon>Ascomycota</taxon>
        <taxon>Pezizomycotina</taxon>
        <taxon>Leotiomycetes</taxon>
        <taxon>Helotiales</taxon>
        <taxon>Mollisiaceae</taxon>
        <taxon>Phialocephala</taxon>
        <taxon>Phialocephala fortinii species complex</taxon>
    </lineage>
</organism>
<comment type="subcellular location">
    <subcellularLocation>
        <location evidence="1">Membrane</location>
        <topology evidence="1">Multi-pass membrane protein</topology>
    </subcellularLocation>
</comment>
<comment type="similarity">
    <text evidence="2">Belongs to the major facilitator superfamily.</text>
</comment>
<evidence type="ECO:0000259" key="8">
    <source>
        <dbReference type="PROSITE" id="PS50850"/>
    </source>
</evidence>
<evidence type="ECO:0000313" key="9">
    <source>
        <dbReference type="EMBL" id="CZR65353.1"/>
    </source>
</evidence>
<keyword evidence="3 7" id="KW-0812">Transmembrane</keyword>
<protein>
    <recommendedName>
        <fullName evidence="8">Major facilitator superfamily (MFS) profile domain-containing protein</fullName>
    </recommendedName>
</protein>
<accession>A0A1L7XK14</accession>
<keyword evidence="10" id="KW-1185">Reference proteome</keyword>
<dbReference type="InterPro" id="IPR020846">
    <property type="entry name" value="MFS_dom"/>
</dbReference>
<evidence type="ECO:0000313" key="10">
    <source>
        <dbReference type="Proteomes" id="UP000184330"/>
    </source>
</evidence>
<feature type="transmembrane region" description="Helical" evidence="7">
    <location>
        <begin position="145"/>
        <end position="165"/>
    </location>
</feature>
<feature type="transmembrane region" description="Helical" evidence="7">
    <location>
        <begin position="70"/>
        <end position="88"/>
    </location>
</feature>
<keyword evidence="5 7" id="KW-0472">Membrane</keyword>
<dbReference type="InterPro" id="IPR011701">
    <property type="entry name" value="MFS"/>
</dbReference>
<evidence type="ECO:0000256" key="2">
    <source>
        <dbReference type="ARBA" id="ARBA00008335"/>
    </source>
</evidence>
<dbReference type="OrthoDB" id="5296287at2759"/>
<dbReference type="SUPFAM" id="SSF103473">
    <property type="entry name" value="MFS general substrate transporter"/>
    <property type="match status" value="1"/>
</dbReference>
<sequence>MSAKEGDQTAPSSIAYPATMESNISTDGMESALTSEKGRSQETSDDPNIVDWDGVDDTKNPRNWTPKKKWVNGVLLSIMTLTVGLFHVRCNQAFSLSRLSNFAVLGAPGDVSSSSTLAFCRKHSTSFLKPGVGDVLKEFHSSPHLLGSLVVSVYILGYAAGPLVIAPFSEMYGRAPVYHVSNTLFVIFTIACAVSSSLNMLIGFRLLAGIAGSTVITIGGGTFGDMFTPKERVPAMSVWALGPLLGPVIGLVVGGFLAAAKGWRWVFWVIAVVAGALTIAMYFLLRETYSVRILELKCKRLRKETGNDMLRSKLDRGMTPKRLFERSITLPLRMLLFSPIVILFSLYMAVVYGYLYLLFTTITGLTARLGGSCVHVADHNFKAGEESRVILKQYSINPTVPNSRQAAEAFQTCPAATAYIPYLLWRTLSCNLRWREAEASVDGSTMPSQGALAVFQGLRLNPRQITHHVQYINAATARCLAIRDTSVRMEWEARGSLWTYPTTSISSWNRNKIQKLARLGGSRAMIRELQWVRCRETDFRPNLDYAPSSWMLSVAARTHQPWSMVKSEGVGCNERCMLSPARRFLIEKPTVQASA</sequence>
<feature type="transmembrane region" description="Helical" evidence="7">
    <location>
        <begin position="236"/>
        <end position="259"/>
    </location>
</feature>
<dbReference type="Pfam" id="PF07690">
    <property type="entry name" value="MFS_1"/>
    <property type="match status" value="1"/>
</dbReference>
<keyword evidence="4 7" id="KW-1133">Transmembrane helix</keyword>
<dbReference type="GO" id="GO:0016020">
    <property type="term" value="C:membrane"/>
    <property type="evidence" value="ECO:0007669"/>
    <property type="project" value="UniProtKB-SubCell"/>
</dbReference>
<dbReference type="PROSITE" id="PS50850">
    <property type="entry name" value="MFS"/>
    <property type="match status" value="1"/>
</dbReference>
<reference evidence="9 10" key="1">
    <citation type="submission" date="2016-03" db="EMBL/GenBank/DDBJ databases">
        <authorList>
            <person name="Ploux O."/>
        </authorList>
    </citation>
    <scope>NUCLEOTIDE SEQUENCE [LARGE SCALE GENOMIC DNA]</scope>
    <source>
        <strain evidence="9 10">UAMH 11012</strain>
    </source>
</reference>
<dbReference type="InterPro" id="IPR036259">
    <property type="entry name" value="MFS_trans_sf"/>
</dbReference>
<feature type="domain" description="Major facilitator superfamily (MFS) profile" evidence="8">
    <location>
        <begin position="110"/>
        <end position="595"/>
    </location>
</feature>
<evidence type="ECO:0000256" key="7">
    <source>
        <dbReference type="SAM" id="Phobius"/>
    </source>
</evidence>
<feature type="transmembrane region" description="Helical" evidence="7">
    <location>
        <begin position="335"/>
        <end position="359"/>
    </location>
</feature>
<evidence type="ECO:0000256" key="3">
    <source>
        <dbReference type="ARBA" id="ARBA00022692"/>
    </source>
</evidence>
<dbReference type="AlphaFoldDB" id="A0A1L7XK14"/>
<evidence type="ECO:0000256" key="5">
    <source>
        <dbReference type="ARBA" id="ARBA00023136"/>
    </source>
</evidence>
<evidence type="ECO:0000256" key="6">
    <source>
        <dbReference type="SAM" id="MobiDB-lite"/>
    </source>
</evidence>
<dbReference type="GO" id="GO:0022857">
    <property type="term" value="F:transmembrane transporter activity"/>
    <property type="evidence" value="ECO:0007669"/>
    <property type="project" value="InterPro"/>
</dbReference>
<evidence type="ECO:0000256" key="1">
    <source>
        <dbReference type="ARBA" id="ARBA00004141"/>
    </source>
</evidence>
<evidence type="ECO:0000256" key="4">
    <source>
        <dbReference type="ARBA" id="ARBA00022989"/>
    </source>
</evidence>
<dbReference type="EMBL" id="FJOG01000030">
    <property type="protein sequence ID" value="CZR65353.1"/>
    <property type="molecule type" value="Genomic_DNA"/>
</dbReference>
<feature type="transmembrane region" description="Helical" evidence="7">
    <location>
        <begin position="177"/>
        <end position="196"/>
    </location>
</feature>
<dbReference type="PANTHER" id="PTHR23502:SF68">
    <property type="entry name" value="MULTIDRUG TRANSPORTER, PUTATIVE (AFU_ORTHOLOGUE AFUA_3G01120)-RELATED"/>
    <property type="match status" value="1"/>
</dbReference>
<dbReference type="STRING" id="576137.A0A1L7XK14"/>
<gene>
    <name evidence="9" type="ORF">PAC_15253</name>
</gene>
<feature type="region of interest" description="Disordered" evidence="6">
    <location>
        <begin position="1"/>
        <end position="63"/>
    </location>
</feature>
<name>A0A1L7XK14_9HELO</name>
<dbReference type="PANTHER" id="PTHR23502">
    <property type="entry name" value="MAJOR FACILITATOR SUPERFAMILY"/>
    <property type="match status" value="1"/>
</dbReference>
<dbReference type="Gene3D" id="1.20.1720.10">
    <property type="entry name" value="Multidrug resistance protein D"/>
    <property type="match status" value="1"/>
</dbReference>
<feature type="compositionally biased region" description="Polar residues" evidence="6">
    <location>
        <begin position="20"/>
        <end position="34"/>
    </location>
</feature>
<dbReference type="Proteomes" id="UP000184330">
    <property type="component" value="Unassembled WGS sequence"/>
</dbReference>
<feature type="transmembrane region" description="Helical" evidence="7">
    <location>
        <begin position="265"/>
        <end position="285"/>
    </location>
</feature>